<comment type="subcellular location">
    <subcellularLocation>
        <location evidence="1">Cell outer membrane</location>
        <topology evidence="1">Lipid-anchor</topology>
    </subcellularLocation>
</comment>
<evidence type="ECO:0000256" key="7">
    <source>
        <dbReference type="ARBA" id="ARBA00023288"/>
    </source>
</evidence>
<comment type="similarity">
    <text evidence="2 8">Belongs to the YscJ lipoprotein family.</text>
</comment>
<dbReference type="InterPro" id="IPR003282">
    <property type="entry name" value="T3SS_SctJ"/>
</dbReference>
<evidence type="ECO:0000256" key="2">
    <source>
        <dbReference type="ARBA" id="ARBA00009509"/>
    </source>
</evidence>
<dbReference type="Gene3D" id="3.30.70.1530">
    <property type="entry name" value="Hypothetical protein rpa1041"/>
    <property type="match status" value="1"/>
</dbReference>
<dbReference type="PANTHER" id="PTHR30046:SF2">
    <property type="entry name" value="YOP PROTEINS TRANSLOCATION LIPOPROTEIN J"/>
    <property type="match status" value="1"/>
</dbReference>
<keyword evidence="7 8" id="KW-0449">Lipoprotein</keyword>
<dbReference type="InterPro" id="IPR043427">
    <property type="entry name" value="YscJ/FliF"/>
</dbReference>
<keyword evidence="4 8" id="KW-0472">Membrane</keyword>
<dbReference type="PRINTS" id="PR01338">
    <property type="entry name" value="TYPE3OMKPROT"/>
</dbReference>
<evidence type="ECO:0000256" key="3">
    <source>
        <dbReference type="ARBA" id="ARBA00022729"/>
    </source>
</evidence>
<evidence type="ECO:0000256" key="1">
    <source>
        <dbReference type="ARBA" id="ARBA00004459"/>
    </source>
</evidence>
<evidence type="ECO:0000256" key="5">
    <source>
        <dbReference type="ARBA" id="ARBA00023139"/>
    </source>
</evidence>
<keyword evidence="11" id="KW-1185">Reference proteome</keyword>
<evidence type="ECO:0000259" key="9">
    <source>
        <dbReference type="Pfam" id="PF01514"/>
    </source>
</evidence>
<dbReference type="InterPro" id="IPR006182">
    <property type="entry name" value="FliF_N_dom"/>
</dbReference>
<reference evidence="10 11" key="1">
    <citation type="submission" date="2015-11" db="EMBL/GenBank/DDBJ databases">
        <title>Ensifer anhuiense sp. nov., an effective nitrogen fixation bacterium with Glycine soja.</title>
        <authorList>
            <person name="Yan H."/>
            <person name="Chen W."/>
        </authorList>
    </citation>
    <scope>NUCLEOTIDE SEQUENCE [LARGE SCALE GENOMIC DNA]</scope>
    <source>
        <strain evidence="10 11">LMG 7837</strain>
    </source>
</reference>
<evidence type="ECO:0000313" key="10">
    <source>
        <dbReference type="EMBL" id="OAP49765.1"/>
    </source>
</evidence>
<accession>A0A178YSN0</accession>
<keyword evidence="5 8" id="KW-0564">Palmitate</keyword>
<proteinExistence type="inferred from homology"/>
<feature type="transmembrane region" description="Helical" evidence="8">
    <location>
        <begin position="234"/>
        <end position="255"/>
    </location>
</feature>
<dbReference type="GO" id="GO:0009306">
    <property type="term" value="P:protein secretion"/>
    <property type="evidence" value="ECO:0007669"/>
    <property type="project" value="InterPro"/>
</dbReference>
<dbReference type="PANTHER" id="PTHR30046">
    <property type="entry name" value="FLAGELLAR M-RING PROTEIN"/>
    <property type="match status" value="1"/>
</dbReference>
<dbReference type="Pfam" id="PF01514">
    <property type="entry name" value="YscJ_FliF"/>
    <property type="match status" value="1"/>
</dbReference>
<dbReference type="STRING" id="36856.ATB98_03075"/>
<keyword evidence="8" id="KW-0812">Transmembrane</keyword>
<keyword evidence="3 8" id="KW-0732">Signal</keyword>
<dbReference type="EMBL" id="LNQB01000051">
    <property type="protein sequence ID" value="OAP49765.1"/>
    <property type="molecule type" value="Genomic_DNA"/>
</dbReference>
<evidence type="ECO:0000313" key="11">
    <source>
        <dbReference type="Proteomes" id="UP000078507"/>
    </source>
</evidence>
<keyword evidence="6 8" id="KW-0998">Cell outer membrane</keyword>
<gene>
    <name evidence="10" type="ORF">ATB98_03075</name>
</gene>
<keyword evidence="8" id="KW-1133">Transmembrane helix</keyword>
<dbReference type="OrthoDB" id="9807026at2"/>
<feature type="domain" description="Flagellar M-ring N-terminal" evidence="9">
    <location>
        <begin position="36"/>
        <end position="200"/>
    </location>
</feature>
<dbReference type="InterPro" id="IPR045851">
    <property type="entry name" value="AMP-bd_C_sf"/>
</dbReference>
<evidence type="ECO:0000256" key="6">
    <source>
        <dbReference type="ARBA" id="ARBA00023237"/>
    </source>
</evidence>
<protein>
    <recommendedName>
        <fullName evidence="8">Lipoprotein</fullName>
    </recommendedName>
</protein>
<sequence>MTVLRRPSSLASSPASSLARGLLLASMVLTLASCSVDLYTNLDEREANEMVATLLSRGIAAGRVVQKDGKLTVTVDEDQFSQAVTVLNMAGLPKEKFATLGTVFQQEGLVASPVQERAQMIYALSEELSRTVSEIDGVLSARVHVVLPDNDPLQRNAIPASASVFIRHEADLDVNPLIPRIKTLVANSISGLTYEKVSVVPVASQRTSEPVAAAELTSFLGIWMLPASVAKARLIFGCLAGALAAAIGCLGYLAWRRKSRRRKVFPLQPYGPAK</sequence>
<dbReference type="Proteomes" id="UP000078507">
    <property type="component" value="Unassembled WGS sequence"/>
</dbReference>
<dbReference type="NCBIfam" id="TIGR02544">
    <property type="entry name" value="III_secr_YscJ"/>
    <property type="match status" value="1"/>
</dbReference>
<evidence type="ECO:0000256" key="4">
    <source>
        <dbReference type="ARBA" id="ARBA00023136"/>
    </source>
</evidence>
<name>A0A178YSN0_SINSA</name>
<dbReference type="AlphaFoldDB" id="A0A178YSN0"/>
<comment type="caution">
    <text evidence="10">The sequence shown here is derived from an EMBL/GenBank/DDBJ whole genome shotgun (WGS) entry which is preliminary data.</text>
</comment>
<dbReference type="Gene3D" id="3.30.300.30">
    <property type="match status" value="1"/>
</dbReference>
<organism evidence="10 11">
    <name type="scientific">Sinorhizobium saheli</name>
    <dbReference type="NCBI Taxonomy" id="36856"/>
    <lineage>
        <taxon>Bacteria</taxon>
        <taxon>Pseudomonadati</taxon>
        <taxon>Pseudomonadota</taxon>
        <taxon>Alphaproteobacteria</taxon>
        <taxon>Hyphomicrobiales</taxon>
        <taxon>Rhizobiaceae</taxon>
        <taxon>Sinorhizobium/Ensifer group</taxon>
        <taxon>Sinorhizobium</taxon>
    </lineage>
</organism>
<dbReference type="GO" id="GO:0009279">
    <property type="term" value="C:cell outer membrane"/>
    <property type="evidence" value="ECO:0007669"/>
    <property type="project" value="UniProtKB-SubCell"/>
</dbReference>
<dbReference type="PROSITE" id="PS51257">
    <property type="entry name" value="PROKAR_LIPOPROTEIN"/>
    <property type="match status" value="1"/>
</dbReference>
<evidence type="ECO:0000256" key="8">
    <source>
        <dbReference type="RuleBase" id="RU364102"/>
    </source>
</evidence>